<evidence type="ECO:0000313" key="1">
    <source>
        <dbReference type="EMBL" id="KAK3215229.1"/>
    </source>
</evidence>
<dbReference type="EMBL" id="WVTA01000003">
    <property type="protein sequence ID" value="KAK3215229.1"/>
    <property type="molecule type" value="Genomic_DNA"/>
</dbReference>
<reference evidence="1 2" key="1">
    <citation type="submission" date="2021-02" db="EMBL/GenBank/DDBJ databases">
        <title>Genome assembly of Pseudopithomyces chartarum.</title>
        <authorList>
            <person name="Jauregui R."/>
            <person name="Singh J."/>
            <person name="Voisey C."/>
        </authorList>
    </citation>
    <scope>NUCLEOTIDE SEQUENCE [LARGE SCALE GENOMIC DNA]</scope>
    <source>
        <strain evidence="1 2">AGR01</strain>
    </source>
</reference>
<organism evidence="1 2">
    <name type="scientific">Pseudopithomyces chartarum</name>
    <dbReference type="NCBI Taxonomy" id="1892770"/>
    <lineage>
        <taxon>Eukaryota</taxon>
        <taxon>Fungi</taxon>
        <taxon>Dikarya</taxon>
        <taxon>Ascomycota</taxon>
        <taxon>Pezizomycotina</taxon>
        <taxon>Dothideomycetes</taxon>
        <taxon>Pleosporomycetidae</taxon>
        <taxon>Pleosporales</taxon>
        <taxon>Massarineae</taxon>
        <taxon>Didymosphaeriaceae</taxon>
        <taxon>Pseudopithomyces</taxon>
    </lineage>
</organism>
<name>A0AAN6RLX5_9PLEO</name>
<gene>
    <name evidence="1" type="ORF">GRF29_19g2639506</name>
</gene>
<sequence>MFNGHADALRSSPPEIFVTPPSPEVCSTIDMDQVSAPILIIPGHDPIITTLTSGQMIDLFPTVHIHFDHRYPAVALLPAASVSYKGLVYALRWREADISQGHGTKRNLTECIEIYQALAFLGNRQDSEVLQPLGNIILAEIEQGLIFEDVQGIWRLRHYPFTERFITSMLRELVDEYDDMSEEEISFHGRTSADAEIEKMAAEAAAIFEWLGKENELRERFKCVQERMRLSEVQAKRDRRKAVVLGVDSSQSQVPVILYPARHSHARRVQPRLVNTLE</sequence>
<dbReference type="Proteomes" id="UP001280581">
    <property type="component" value="Unassembled WGS sequence"/>
</dbReference>
<comment type="caution">
    <text evidence="1">The sequence shown here is derived from an EMBL/GenBank/DDBJ whole genome shotgun (WGS) entry which is preliminary data.</text>
</comment>
<evidence type="ECO:0000313" key="2">
    <source>
        <dbReference type="Proteomes" id="UP001280581"/>
    </source>
</evidence>
<accession>A0AAN6RLX5</accession>
<dbReference type="AlphaFoldDB" id="A0AAN6RLX5"/>
<keyword evidence="2" id="KW-1185">Reference proteome</keyword>
<proteinExistence type="predicted"/>
<protein>
    <submittedName>
        <fullName evidence="1">Uncharacterized protein</fullName>
    </submittedName>
</protein>